<dbReference type="RefSeq" id="WP_143515524.1">
    <property type="nucleotide sequence ID" value="NZ_FWFT01000008.1"/>
</dbReference>
<dbReference type="EMBL" id="FWFT01000008">
    <property type="protein sequence ID" value="SLN63900.1"/>
    <property type="molecule type" value="Genomic_DNA"/>
</dbReference>
<name>A0A1Y5THP8_9RHOB</name>
<keyword evidence="3" id="KW-1185">Reference proteome</keyword>
<evidence type="ECO:0000313" key="2">
    <source>
        <dbReference type="EMBL" id="SLN63900.1"/>
    </source>
</evidence>
<sequence length="212" mass="23469">MVRLSFVWVFCLSLIGTIANAFVVDVDRCPTYPSGANTVYEFHFDQFAISPDVTVKVSQSSYNDDITIAITDDPREANLIIADELDQADIVICRSGPSGILSARDITTVKVENFSIAPDIRVGTTTNIVGAEYILFNYSEAFSDDEAAAFFAVLWKRVQDQEQRTVTAYQLQYRQNGAWVGGPLYGSAWECSDAQWAPGVIGARCREVQVEQ</sequence>
<proteinExistence type="predicted"/>
<accession>A0A1Y5THP8</accession>
<keyword evidence="1" id="KW-0732">Signal</keyword>
<protein>
    <submittedName>
        <fullName evidence="2">Uncharacterized protein</fullName>
    </submittedName>
</protein>
<organism evidence="2 3">
    <name type="scientific">Pseudooctadecabacter jejudonensis</name>
    <dbReference type="NCBI Taxonomy" id="1391910"/>
    <lineage>
        <taxon>Bacteria</taxon>
        <taxon>Pseudomonadati</taxon>
        <taxon>Pseudomonadota</taxon>
        <taxon>Alphaproteobacteria</taxon>
        <taxon>Rhodobacterales</taxon>
        <taxon>Paracoccaceae</taxon>
        <taxon>Pseudooctadecabacter</taxon>
    </lineage>
</organism>
<feature type="chain" id="PRO_5012667047" evidence="1">
    <location>
        <begin position="22"/>
        <end position="212"/>
    </location>
</feature>
<evidence type="ECO:0000313" key="3">
    <source>
        <dbReference type="Proteomes" id="UP000193623"/>
    </source>
</evidence>
<dbReference type="Proteomes" id="UP000193623">
    <property type="component" value="Unassembled WGS sequence"/>
</dbReference>
<evidence type="ECO:0000256" key="1">
    <source>
        <dbReference type="SAM" id="SignalP"/>
    </source>
</evidence>
<feature type="signal peptide" evidence="1">
    <location>
        <begin position="1"/>
        <end position="21"/>
    </location>
</feature>
<gene>
    <name evidence="2" type="ORF">PSJ8397_03375</name>
</gene>
<dbReference type="AlphaFoldDB" id="A0A1Y5THP8"/>
<reference evidence="2 3" key="1">
    <citation type="submission" date="2017-03" db="EMBL/GenBank/DDBJ databases">
        <authorList>
            <person name="Afonso C.L."/>
            <person name="Miller P.J."/>
            <person name="Scott M.A."/>
            <person name="Spackman E."/>
            <person name="Goraichik I."/>
            <person name="Dimitrov K.M."/>
            <person name="Suarez D.L."/>
            <person name="Swayne D.E."/>
        </authorList>
    </citation>
    <scope>NUCLEOTIDE SEQUENCE [LARGE SCALE GENOMIC DNA]</scope>
    <source>
        <strain evidence="2 3">CECT 8397</strain>
    </source>
</reference>